<dbReference type="EMBL" id="FOVD01000001">
    <property type="protein sequence ID" value="SFN00205.1"/>
    <property type="molecule type" value="Genomic_DNA"/>
</dbReference>
<evidence type="ECO:0000256" key="1">
    <source>
        <dbReference type="SAM" id="Phobius"/>
    </source>
</evidence>
<dbReference type="GO" id="GO:0003676">
    <property type="term" value="F:nucleic acid binding"/>
    <property type="evidence" value="ECO:0007669"/>
    <property type="project" value="InterPro"/>
</dbReference>
<sequence length="85" mass="9709">MIYILLITSVITFIIFGWDKRLSIKHKRRISESTLLGFTFLGGTVGAILGMLIFRHKISKKSFLLKLGGIILIQAICIYFLEKYS</sequence>
<accession>A0A1I4VGC3</accession>
<evidence type="ECO:0000313" key="3">
    <source>
        <dbReference type="Proteomes" id="UP000198769"/>
    </source>
</evidence>
<dbReference type="PIRSF" id="PIRSF002599">
    <property type="entry name" value="Cold_shock_A"/>
    <property type="match status" value="1"/>
</dbReference>
<dbReference type="InterPro" id="IPR010718">
    <property type="entry name" value="DUF1294"/>
</dbReference>
<dbReference type="InterPro" id="IPR012156">
    <property type="entry name" value="Cold_shock_CspA"/>
</dbReference>
<keyword evidence="1" id="KW-1133">Transmembrane helix</keyword>
<feature type="transmembrane region" description="Helical" evidence="1">
    <location>
        <begin position="35"/>
        <end position="54"/>
    </location>
</feature>
<proteinExistence type="predicted"/>
<feature type="transmembrane region" description="Helical" evidence="1">
    <location>
        <begin position="63"/>
        <end position="81"/>
    </location>
</feature>
<reference evidence="3" key="1">
    <citation type="submission" date="2016-10" db="EMBL/GenBank/DDBJ databases">
        <authorList>
            <person name="Varghese N."/>
            <person name="Submissions S."/>
        </authorList>
    </citation>
    <scope>NUCLEOTIDE SEQUENCE [LARGE SCALE GENOMIC DNA]</scope>
    <source>
        <strain evidence="3">DSM 25575</strain>
    </source>
</reference>
<dbReference type="OrthoDB" id="1080927at2"/>
<evidence type="ECO:0000313" key="2">
    <source>
        <dbReference type="EMBL" id="SFN00205.1"/>
    </source>
</evidence>
<name>A0A1I4VGC3_CHROL</name>
<keyword evidence="1" id="KW-0812">Transmembrane</keyword>
<protein>
    <submittedName>
        <fullName evidence="2">Uncharacterized membrane protein YsdA, DUF1294 family</fullName>
    </submittedName>
</protein>
<organism evidence="2 3">
    <name type="scientific">Chryseobacterium oleae</name>
    <dbReference type="NCBI Taxonomy" id="491207"/>
    <lineage>
        <taxon>Bacteria</taxon>
        <taxon>Pseudomonadati</taxon>
        <taxon>Bacteroidota</taxon>
        <taxon>Flavobacteriia</taxon>
        <taxon>Flavobacteriales</taxon>
        <taxon>Weeksellaceae</taxon>
        <taxon>Chryseobacterium group</taxon>
        <taxon>Chryseobacterium</taxon>
    </lineage>
</organism>
<dbReference type="RefSeq" id="WP_090022117.1">
    <property type="nucleotide sequence ID" value="NZ_FOVD01000001.1"/>
</dbReference>
<dbReference type="Proteomes" id="UP000198769">
    <property type="component" value="Unassembled WGS sequence"/>
</dbReference>
<keyword evidence="3" id="KW-1185">Reference proteome</keyword>
<gene>
    <name evidence="2" type="ORF">SAMN05421594_0265</name>
</gene>
<dbReference type="Pfam" id="PF06961">
    <property type="entry name" value="DUF1294"/>
    <property type="match status" value="1"/>
</dbReference>
<dbReference type="AlphaFoldDB" id="A0A1I4VGC3"/>
<keyword evidence="1" id="KW-0472">Membrane</keyword>